<dbReference type="EMBL" id="CAACVS010000269">
    <property type="protein sequence ID" value="VEU40286.1"/>
    <property type="molecule type" value="Genomic_DNA"/>
</dbReference>
<evidence type="ECO:0000313" key="3">
    <source>
        <dbReference type="EMBL" id="VEU40286.1"/>
    </source>
</evidence>
<evidence type="ECO:0000256" key="1">
    <source>
        <dbReference type="SAM" id="MobiDB-lite"/>
    </source>
</evidence>
<feature type="region of interest" description="Disordered" evidence="1">
    <location>
        <begin position="166"/>
        <end position="196"/>
    </location>
</feature>
<dbReference type="AlphaFoldDB" id="A0A448ZE36"/>
<dbReference type="Proteomes" id="UP000291116">
    <property type="component" value="Unassembled WGS sequence"/>
</dbReference>
<feature type="chain" id="PRO_5018970639" description="PH domain-containing protein" evidence="2">
    <location>
        <begin position="24"/>
        <end position="246"/>
    </location>
</feature>
<accession>A0A448ZE36</accession>
<sequence>MISAPSATHAILMATILATSTSAFQSPPMTSTSSSSVISIDREVESLTSSAPSVPQTKDYAVANHDNERSFWLQALQNLDDEQDDSHDSSSSSEPSHSMWTRIACAFAPSSIRENYLLDPTQTLAEEAHLVRVGDTNLDISMAVPASVWKEANLDEMMHTNQKAQRKDSAKLVSAPQEAAPLHQRGDRRKRRNNQHTVTIRIDFPEGSSFDKDAYTFEDELSAVIRQVRLLEHDANDRLSGLEMAH</sequence>
<name>A0A448ZE36_9STRA</name>
<keyword evidence="2" id="KW-0732">Signal</keyword>
<evidence type="ECO:0000313" key="4">
    <source>
        <dbReference type="Proteomes" id="UP000291116"/>
    </source>
</evidence>
<protein>
    <recommendedName>
        <fullName evidence="5">PH domain-containing protein</fullName>
    </recommendedName>
</protein>
<keyword evidence="4" id="KW-1185">Reference proteome</keyword>
<proteinExistence type="predicted"/>
<reference evidence="3 4" key="1">
    <citation type="submission" date="2019-01" db="EMBL/GenBank/DDBJ databases">
        <authorList>
            <person name="Ferrante I. M."/>
        </authorList>
    </citation>
    <scope>NUCLEOTIDE SEQUENCE [LARGE SCALE GENOMIC DNA]</scope>
    <source>
        <strain evidence="3 4">B856</strain>
    </source>
</reference>
<organism evidence="3 4">
    <name type="scientific">Pseudo-nitzschia multistriata</name>
    <dbReference type="NCBI Taxonomy" id="183589"/>
    <lineage>
        <taxon>Eukaryota</taxon>
        <taxon>Sar</taxon>
        <taxon>Stramenopiles</taxon>
        <taxon>Ochrophyta</taxon>
        <taxon>Bacillariophyta</taxon>
        <taxon>Bacillariophyceae</taxon>
        <taxon>Bacillariophycidae</taxon>
        <taxon>Bacillariales</taxon>
        <taxon>Bacillariaceae</taxon>
        <taxon>Pseudo-nitzschia</taxon>
    </lineage>
</organism>
<evidence type="ECO:0000256" key="2">
    <source>
        <dbReference type="SAM" id="SignalP"/>
    </source>
</evidence>
<gene>
    <name evidence="3" type="ORF">PSNMU_V1.4_AUG-EV-PASAV3_0071770</name>
</gene>
<evidence type="ECO:0008006" key="5">
    <source>
        <dbReference type="Google" id="ProtNLM"/>
    </source>
</evidence>
<feature type="signal peptide" evidence="2">
    <location>
        <begin position="1"/>
        <end position="23"/>
    </location>
</feature>